<dbReference type="EMBL" id="FQ311869">
    <property type="protein sequence ID" value="CBS88571.1"/>
    <property type="molecule type" value="Genomic_DNA"/>
</dbReference>
<protein>
    <submittedName>
        <fullName evidence="1">Uncharacterized protein</fullName>
    </submittedName>
</protein>
<evidence type="ECO:0000313" key="1">
    <source>
        <dbReference type="EMBL" id="CBS88571.1"/>
    </source>
</evidence>
<accession>G7ZA85</accession>
<keyword evidence="1" id="KW-0614">Plasmid</keyword>
<reference evidence="2" key="1">
    <citation type="journal article" date="2011" name="PLoS Genet.">
        <title>Azospirillum genomes reveal transition of bacteria from aquatic to terrestrial environments.</title>
        <authorList>
            <person name="Wisniewski-Dye F."/>
            <person name="Borziak K."/>
            <person name="Khalsa-Moyers G."/>
            <person name="Alexandre G."/>
            <person name="Sukharnikov L.O."/>
            <person name="Wuichet K."/>
            <person name="Hurst G.B."/>
            <person name="McDonald W.H."/>
            <person name="Robertson J.S."/>
            <person name="Barbe V."/>
            <person name="Calteau A."/>
            <person name="Rouy Z."/>
            <person name="Mangenot S."/>
            <person name="Prigent-Combaret C."/>
            <person name="Normand P."/>
            <person name="Boyer M."/>
            <person name="Siguier P."/>
            <person name="Dessaux Y."/>
            <person name="Elmerich C."/>
            <person name="Condemine G."/>
            <person name="Krishnen G."/>
            <person name="Kennedy I."/>
            <person name="Paterson A.H."/>
            <person name="Gonzalez V."/>
            <person name="Mavingui P."/>
            <person name="Zhulin I.B."/>
        </authorList>
    </citation>
    <scope>NUCLEOTIDE SEQUENCE [LARGE SCALE GENOMIC DNA]</scope>
    <source>
        <strain evidence="2">4B</strain>
    </source>
</reference>
<dbReference type="AlphaFoldDB" id="G7ZA85"/>
<dbReference type="HOGENOM" id="CLU_2327836_0_0_5"/>
<proteinExistence type="predicted"/>
<dbReference type="OrthoDB" id="9760333at2"/>
<geneLocation type="plasmid" evidence="1 2">
    <name>AZO_p1</name>
</geneLocation>
<keyword evidence="2" id="KW-1185">Reference proteome</keyword>
<name>G7ZA85_AZOL4</name>
<evidence type="ECO:0000313" key="2">
    <source>
        <dbReference type="Proteomes" id="UP000005667"/>
    </source>
</evidence>
<organism evidence="1 2">
    <name type="scientific">Azospirillum lipoferum (strain 4B)</name>
    <dbReference type="NCBI Taxonomy" id="862719"/>
    <lineage>
        <taxon>Bacteria</taxon>
        <taxon>Pseudomonadati</taxon>
        <taxon>Pseudomonadota</taxon>
        <taxon>Alphaproteobacteria</taxon>
        <taxon>Rhodospirillales</taxon>
        <taxon>Azospirillaceae</taxon>
        <taxon>Azospirillum</taxon>
    </lineage>
</organism>
<dbReference type="KEGG" id="ali:AZOLI_p10283"/>
<sequence>MVLQARVLASWRPFGNARSMAPVSGAGMDVWPRTGGFAAAPLVRTRLHACSRTWQSMQTSRSIKHLRLRFAPVGFASGLGVAAAAPDRSAYAGLSARV</sequence>
<gene>
    <name evidence="1" type="ordered locus">AZOLI_p10283</name>
</gene>
<dbReference type="Proteomes" id="UP000005667">
    <property type="component" value="Plasmid AZO_p1"/>
</dbReference>